<dbReference type="Pfam" id="PF16242">
    <property type="entry name" value="Pyrid_ox_like"/>
    <property type="match status" value="1"/>
</dbReference>
<dbReference type="Gene3D" id="2.30.110.10">
    <property type="entry name" value="Electron Transport, Fmn-binding Protein, Chain A"/>
    <property type="match status" value="1"/>
</dbReference>
<dbReference type="InterPro" id="IPR052917">
    <property type="entry name" value="Stress-Dev_Protein"/>
</dbReference>
<evidence type="ECO:0000313" key="3">
    <source>
        <dbReference type="Proteomes" id="UP000464787"/>
    </source>
</evidence>
<keyword evidence="3" id="KW-1185">Reference proteome</keyword>
<organism evidence="2 3">
    <name type="scientific">Xylophilus rhododendri</name>
    <dbReference type="NCBI Taxonomy" id="2697032"/>
    <lineage>
        <taxon>Bacteria</taxon>
        <taxon>Pseudomonadati</taxon>
        <taxon>Pseudomonadota</taxon>
        <taxon>Betaproteobacteria</taxon>
        <taxon>Burkholderiales</taxon>
        <taxon>Xylophilus</taxon>
    </lineage>
</organism>
<proteinExistence type="predicted"/>
<dbReference type="EMBL" id="CP047650">
    <property type="protein sequence ID" value="QHI97375.1"/>
    <property type="molecule type" value="Genomic_DNA"/>
</dbReference>
<feature type="domain" description="General stress protein FMN-binding split barrel" evidence="1">
    <location>
        <begin position="29"/>
        <end position="154"/>
    </location>
</feature>
<gene>
    <name evidence="2" type="ORF">GT347_04880</name>
</gene>
<reference evidence="2 3" key="1">
    <citation type="submission" date="2020-01" db="EMBL/GenBank/DDBJ databases">
        <title>Genome sequencing of strain KACC 21265.</title>
        <authorList>
            <person name="Heo J."/>
            <person name="Kim S.-J."/>
            <person name="Kim J.-S."/>
            <person name="Hong S.-B."/>
            <person name="Kwon S.-W."/>
        </authorList>
    </citation>
    <scope>NUCLEOTIDE SEQUENCE [LARGE SCALE GENOMIC DNA]</scope>
    <source>
        <strain evidence="2 3">KACC 21265</strain>
    </source>
</reference>
<dbReference type="InterPro" id="IPR038725">
    <property type="entry name" value="YdaG_split_barrel_FMN-bd"/>
</dbReference>
<evidence type="ECO:0000259" key="1">
    <source>
        <dbReference type="Pfam" id="PF16242"/>
    </source>
</evidence>
<evidence type="ECO:0000313" key="2">
    <source>
        <dbReference type="EMBL" id="QHI97375.1"/>
    </source>
</evidence>
<name>A0A857J3E0_9BURK</name>
<sequence>MVGVFPALRFEHRHPTGESILSQPKSLHDLAGKLAAIDIAMLSTHSRDGHIASRPMSNNGEVNAKGDSYYFTWEDSHMVSDIQADPKVALAFQADPHCMVAIEGEAELVRDKGRFQEHWKPELDEWFEQGPETPGVVMIKVHAVRAHYWEGEKSVELAV</sequence>
<dbReference type="PANTHER" id="PTHR34818">
    <property type="entry name" value="PROTEIN BLI-3"/>
    <property type="match status" value="1"/>
</dbReference>
<dbReference type="PANTHER" id="PTHR34818:SF1">
    <property type="entry name" value="PROTEIN BLI-3"/>
    <property type="match status" value="1"/>
</dbReference>
<dbReference type="AlphaFoldDB" id="A0A857J3E0"/>
<dbReference type="InterPro" id="IPR012349">
    <property type="entry name" value="Split_barrel_FMN-bd"/>
</dbReference>
<accession>A0A857J3E0</accession>
<protein>
    <submittedName>
        <fullName evidence="2">Pyridoxamine 5'-phosphate oxidase family protein</fullName>
    </submittedName>
</protein>
<dbReference type="SUPFAM" id="SSF50475">
    <property type="entry name" value="FMN-binding split barrel"/>
    <property type="match status" value="1"/>
</dbReference>
<dbReference type="Proteomes" id="UP000464787">
    <property type="component" value="Chromosome"/>
</dbReference>
<dbReference type="KEGG" id="xyk:GT347_04880"/>